<dbReference type="InterPro" id="IPR026961">
    <property type="entry name" value="PGG_dom"/>
</dbReference>
<dbReference type="Pfam" id="PF13962">
    <property type="entry name" value="PGG"/>
    <property type="match status" value="1"/>
</dbReference>
<protein>
    <submittedName>
        <fullName evidence="10">Protein ACCELERATED CELL DEATH 6-like</fullName>
    </submittedName>
</protein>
<keyword evidence="5" id="KW-0040">ANK repeat</keyword>
<evidence type="ECO:0000256" key="2">
    <source>
        <dbReference type="ARBA" id="ARBA00022692"/>
    </source>
</evidence>
<dbReference type="OrthoDB" id="10040922at2759"/>
<dbReference type="AlphaFoldDB" id="A0A6P9ECI8"/>
<proteinExistence type="predicted"/>
<keyword evidence="2 7" id="KW-0812">Transmembrane</keyword>
<keyword evidence="3" id="KW-0677">Repeat</keyword>
<dbReference type="SUPFAM" id="SSF48403">
    <property type="entry name" value="Ankyrin repeat"/>
    <property type="match status" value="1"/>
</dbReference>
<dbReference type="Proteomes" id="UP000235220">
    <property type="component" value="Chromosome 4"/>
</dbReference>
<feature type="transmembrane region" description="Helical" evidence="7">
    <location>
        <begin position="233"/>
        <end position="257"/>
    </location>
</feature>
<dbReference type="PANTHER" id="PTHR24186:SF36">
    <property type="entry name" value="SERINE_THREONINE-PROTEIN PHOSPHATASE 6 REGULATORY ANKYRIN REPEAT SUBUNIT A-LIKE"/>
    <property type="match status" value="1"/>
</dbReference>
<dbReference type="Gene3D" id="1.25.40.20">
    <property type="entry name" value="Ankyrin repeat-containing domain"/>
    <property type="match status" value="1"/>
</dbReference>
<dbReference type="GO" id="GO:0005886">
    <property type="term" value="C:plasma membrane"/>
    <property type="evidence" value="ECO:0000318"/>
    <property type="project" value="GO_Central"/>
</dbReference>
<keyword evidence="6 7" id="KW-0472">Membrane</keyword>
<dbReference type="PANTHER" id="PTHR24186">
    <property type="entry name" value="PROTEIN PHOSPHATASE 1 REGULATORY SUBUNIT"/>
    <property type="match status" value="1"/>
</dbReference>
<evidence type="ECO:0000256" key="7">
    <source>
        <dbReference type="SAM" id="Phobius"/>
    </source>
</evidence>
<keyword evidence="4 7" id="KW-1133">Transmembrane helix</keyword>
<evidence type="ECO:0000313" key="9">
    <source>
        <dbReference type="Proteomes" id="UP000235220"/>
    </source>
</evidence>
<feature type="transmembrane region" description="Helical" evidence="7">
    <location>
        <begin position="198"/>
        <end position="221"/>
    </location>
</feature>
<dbReference type="GeneID" id="118348164"/>
<evidence type="ECO:0000313" key="10">
    <source>
        <dbReference type="RefSeq" id="XP_035545056.1"/>
    </source>
</evidence>
<evidence type="ECO:0000256" key="4">
    <source>
        <dbReference type="ARBA" id="ARBA00022989"/>
    </source>
</evidence>
<dbReference type="RefSeq" id="XP_035545056.1">
    <property type="nucleotide sequence ID" value="XM_035689163.1"/>
</dbReference>
<evidence type="ECO:0000256" key="5">
    <source>
        <dbReference type="ARBA" id="ARBA00023043"/>
    </source>
</evidence>
<dbReference type="InterPro" id="IPR036770">
    <property type="entry name" value="Ankyrin_rpt-contain_sf"/>
</dbReference>
<organism evidence="9 10">
    <name type="scientific">Juglans regia</name>
    <name type="common">English walnut</name>
    <dbReference type="NCBI Taxonomy" id="51240"/>
    <lineage>
        <taxon>Eukaryota</taxon>
        <taxon>Viridiplantae</taxon>
        <taxon>Streptophyta</taxon>
        <taxon>Embryophyta</taxon>
        <taxon>Tracheophyta</taxon>
        <taxon>Spermatophyta</taxon>
        <taxon>Magnoliopsida</taxon>
        <taxon>eudicotyledons</taxon>
        <taxon>Gunneridae</taxon>
        <taxon>Pentapetalae</taxon>
        <taxon>rosids</taxon>
        <taxon>fabids</taxon>
        <taxon>Fagales</taxon>
        <taxon>Juglandaceae</taxon>
        <taxon>Juglans</taxon>
    </lineage>
</organism>
<reference evidence="10" key="1">
    <citation type="submission" date="2025-08" db="UniProtKB">
        <authorList>
            <consortium name="RefSeq"/>
        </authorList>
    </citation>
    <scope>IDENTIFICATION</scope>
    <source>
        <tissue evidence="10">Leaves</tissue>
    </source>
</reference>
<evidence type="ECO:0000259" key="8">
    <source>
        <dbReference type="Pfam" id="PF13962"/>
    </source>
</evidence>
<gene>
    <name evidence="10" type="primary">LOC118348164</name>
</gene>
<dbReference type="InParanoid" id="A0A6P9ECI8"/>
<sequence>MEVDPEFSFGANVDGETPLYLAAERQFPDLVSEILNKLKSPAYDGPLGRTALHAAACYDDEGGRRRLWVRGGVWGRKVRKTEKVTTKGDEIVDLEHKGEYEVENQSLLTCFHVIGRVLEVGHDEIEKHSKEVVSEKVRKTKTEEDNKAAQAHLVVAALITTVTFAAGNAMPGGFVGGDDHPHLGFAVLRNSAALKAFIITNALSIMLSSSAIFIHLFIPLMPFEYFFVNRVHFLQIAFSFLLFAMAPMVLAFVTVFFE</sequence>
<feature type="domain" description="PGG" evidence="8">
    <location>
        <begin position="144"/>
        <end position="255"/>
    </location>
</feature>
<dbReference type="KEGG" id="jre:118348164"/>
<comment type="subcellular location">
    <subcellularLocation>
        <location evidence="1">Membrane</location>
        <topology evidence="1">Multi-pass membrane protein</topology>
    </subcellularLocation>
</comment>
<evidence type="ECO:0000256" key="3">
    <source>
        <dbReference type="ARBA" id="ARBA00022737"/>
    </source>
</evidence>
<evidence type="ECO:0000256" key="1">
    <source>
        <dbReference type="ARBA" id="ARBA00004141"/>
    </source>
</evidence>
<accession>A0A6P9ECI8</accession>
<evidence type="ECO:0000256" key="6">
    <source>
        <dbReference type="ARBA" id="ARBA00023136"/>
    </source>
</evidence>
<name>A0A6P9ECI8_JUGRE</name>
<keyword evidence="9" id="KW-1185">Reference proteome</keyword>